<proteinExistence type="predicted"/>
<sequence length="81" mass="8847">RRRRREGASSPVISGWSAKRRWSVALDCWRRASQRGPRAGEELSGAPRRARRQQAPMLGEVVFAGVGGAQGPTALTVAHRV</sequence>
<reference evidence="2" key="3">
    <citation type="submission" date="2022-06" db="UniProtKB">
        <authorList>
            <consortium name="EnsemblPlants"/>
        </authorList>
    </citation>
    <scope>IDENTIFICATION</scope>
</reference>
<dbReference type="Proteomes" id="UP000015106">
    <property type="component" value="Chromosome 7"/>
</dbReference>
<dbReference type="EnsemblPlants" id="TuG1812G0700005393.01.T01">
    <property type="protein sequence ID" value="TuG1812G0700005393.01.T01"/>
    <property type="gene ID" value="TuG1812G0700005393.01"/>
</dbReference>
<accession>A0A8R7R9T3</accession>
<reference evidence="3" key="1">
    <citation type="journal article" date="2013" name="Nature">
        <title>Draft genome of the wheat A-genome progenitor Triticum urartu.</title>
        <authorList>
            <person name="Ling H.Q."/>
            <person name="Zhao S."/>
            <person name="Liu D."/>
            <person name="Wang J."/>
            <person name="Sun H."/>
            <person name="Zhang C."/>
            <person name="Fan H."/>
            <person name="Li D."/>
            <person name="Dong L."/>
            <person name="Tao Y."/>
            <person name="Gao C."/>
            <person name="Wu H."/>
            <person name="Li Y."/>
            <person name="Cui Y."/>
            <person name="Guo X."/>
            <person name="Zheng S."/>
            <person name="Wang B."/>
            <person name="Yu K."/>
            <person name="Liang Q."/>
            <person name="Yang W."/>
            <person name="Lou X."/>
            <person name="Chen J."/>
            <person name="Feng M."/>
            <person name="Jian J."/>
            <person name="Zhang X."/>
            <person name="Luo G."/>
            <person name="Jiang Y."/>
            <person name="Liu J."/>
            <person name="Wang Z."/>
            <person name="Sha Y."/>
            <person name="Zhang B."/>
            <person name="Wu H."/>
            <person name="Tang D."/>
            <person name="Shen Q."/>
            <person name="Xue P."/>
            <person name="Zou S."/>
            <person name="Wang X."/>
            <person name="Liu X."/>
            <person name="Wang F."/>
            <person name="Yang Y."/>
            <person name="An X."/>
            <person name="Dong Z."/>
            <person name="Zhang K."/>
            <person name="Zhang X."/>
            <person name="Luo M.C."/>
            <person name="Dvorak J."/>
            <person name="Tong Y."/>
            <person name="Wang J."/>
            <person name="Yang H."/>
            <person name="Li Z."/>
            <person name="Wang D."/>
            <person name="Zhang A."/>
            <person name="Wang J."/>
        </authorList>
    </citation>
    <scope>NUCLEOTIDE SEQUENCE</scope>
    <source>
        <strain evidence="3">cv. G1812</strain>
    </source>
</reference>
<evidence type="ECO:0000256" key="1">
    <source>
        <dbReference type="SAM" id="MobiDB-lite"/>
    </source>
</evidence>
<dbReference type="Gramene" id="TuG1812G0700005393.01.T03">
    <property type="protein sequence ID" value="TuG1812G0700005393.01.T03"/>
    <property type="gene ID" value="TuG1812G0700005393.01"/>
</dbReference>
<evidence type="ECO:0000313" key="2">
    <source>
        <dbReference type="EnsemblPlants" id="TuG1812G0700005393.01.T03"/>
    </source>
</evidence>
<reference evidence="2" key="2">
    <citation type="submission" date="2018-03" db="EMBL/GenBank/DDBJ databases">
        <title>The Triticum urartu genome reveals the dynamic nature of wheat genome evolution.</title>
        <authorList>
            <person name="Ling H."/>
            <person name="Ma B."/>
            <person name="Shi X."/>
            <person name="Liu H."/>
            <person name="Dong L."/>
            <person name="Sun H."/>
            <person name="Cao Y."/>
            <person name="Gao Q."/>
            <person name="Zheng S."/>
            <person name="Li Y."/>
            <person name="Yu Y."/>
            <person name="Du H."/>
            <person name="Qi M."/>
            <person name="Li Y."/>
            <person name="Yu H."/>
            <person name="Cui Y."/>
            <person name="Wang N."/>
            <person name="Chen C."/>
            <person name="Wu H."/>
            <person name="Zhao Y."/>
            <person name="Zhang J."/>
            <person name="Li Y."/>
            <person name="Zhou W."/>
            <person name="Zhang B."/>
            <person name="Hu W."/>
            <person name="Eijk M."/>
            <person name="Tang J."/>
            <person name="Witsenboer H."/>
            <person name="Zhao S."/>
            <person name="Li Z."/>
            <person name="Zhang A."/>
            <person name="Wang D."/>
            <person name="Liang C."/>
        </authorList>
    </citation>
    <scope>NUCLEOTIDE SEQUENCE [LARGE SCALE GENOMIC DNA]</scope>
    <source>
        <strain evidence="2">cv. G1812</strain>
    </source>
</reference>
<dbReference type="EnsemblPlants" id="TuG1812G0700005393.01.T03">
    <property type="protein sequence ID" value="TuG1812G0700005393.01.T03"/>
    <property type="gene ID" value="TuG1812G0700005393.01"/>
</dbReference>
<organism evidence="2 3">
    <name type="scientific">Triticum urartu</name>
    <name type="common">Red wild einkorn</name>
    <name type="synonym">Crithodium urartu</name>
    <dbReference type="NCBI Taxonomy" id="4572"/>
    <lineage>
        <taxon>Eukaryota</taxon>
        <taxon>Viridiplantae</taxon>
        <taxon>Streptophyta</taxon>
        <taxon>Embryophyta</taxon>
        <taxon>Tracheophyta</taxon>
        <taxon>Spermatophyta</taxon>
        <taxon>Magnoliopsida</taxon>
        <taxon>Liliopsida</taxon>
        <taxon>Poales</taxon>
        <taxon>Poaceae</taxon>
        <taxon>BOP clade</taxon>
        <taxon>Pooideae</taxon>
        <taxon>Triticodae</taxon>
        <taxon>Triticeae</taxon>
        <taxon>Triticinae</taxon>
        <taxon>Triticum</taxon>
    </lineage>
</organism>
<name>A0A8R7R9T3_TRIUA</name>
<feature type="region of interest" description="Disordered" evidence="1">
    <location>
        <begin position="33"/>
        <end position="52"/>
    </location>
</feature>
<dbReference type="AlphaFoldDB" id="A0A8R7R9T3"/>
<evidence type="ECO:0000313" key="3">
    <source>
        <dbReference type="Proteomes" id="UP000015106"/>
    </source>
</evidence>
<protein>
    <submittedName>
        <fullName evidence="2">Uncharacterized protein</fullName>
    </submittedName>
</protein>
<dbReference type="Gramene" id="TuG1812G0700005393.01.T01">
    <property type="protein sequence ID" value="TuG1812G0700005393.01.T01"/>
    <property type="gene ID" value="TuG1812G0700005393.01"/>
</dbReference>
<keyword evidence="3" id="KW-1185">Reference proteome</keyword>